<dbReference type="EMBL" id="JBBNAG010000001">
    <property type="protein sequence ID" value="KAK9166689.1"/>
    <property type="molecule type" value="Genomic_DNA"/>
</dbReference>
<evidence type="ECO:0000313" key="1">
    <source>
        <dbReference type="EMBL" id="KAK9166689.1"/>
    </source>
</evidence>
<organism evidence="1 2">
    <name type="scientific">Stephania cephalantha</name>
    <dbReference type="NCBI Taxonomy" id="152367"/>
    <lineage>
        <taxon>Eukaryota</taxon>
        <taxon>Viridiplantae</taxon>
        <taxon>Streptophyta</taxon>
        <taxon>Embryophyta</taxon>
        <taxon>Tracheophyta</taxon>
        <taxon>Spermatophyta</taxon>
        <taxon>Magnoliopsida</taxon>
        <taxon>Ranunculales</taxon>
        <taxon>Menispermaceae</taxon>
        <taxon>Menispermoideae</taxon>
        <taxon>Cissampelideae</taxon>
        <taxon>Stephania</taxon>
    </lineage>
</organism>
<name>A0AAP0Q5G8_9MAGN</name>
<protein>
    <submittedName>
        <fullName evidence="1">Uncharacterized protein</fullName>
    </submittedName>
</protein>
<dbReference type="Proteomes" id="UP001419268">
    <property type="component" value="Unassembled WGS sequence"/>
</dbReference>
<comment type="caution">
    <text evidence="1">The sequence shown here is derived from an EMBL/GenBank/DDBJ whole genome shotgun (WGS) entry which is preliminary data.</text>
</comment>
<reference evidence="1 2" key="1">
    <citation type="submission" date="2024-01" db="EMBL/GenBank/DDBJ databases">
        <title>Genome assemblies of Stephania.</title>
        <authorList>
            <person name="Yang L."/>
        </authorList>
    </citation>
    <scope>NUCLEOTIDE SEQUENCE [LARGE SCALE GENOMIC DNA]</scope>
    <source>
        <strain evidence="1">JXDWG</strain>
        <tissue evidence="1">Leaf</tissue>
    </source>
</reference>
<keyword evidence="2" id="KW-1185">Reference proteome</keyword>
<dbReference type="AlphaFoldDB" id="A0AAP0Q5G8"/>
<evidence type="ECO:0000313" key="2">
    <source>
        <dbReference type="Proteomes" id="UP001419268"/>
    </source>
</evidence>
<gene>
    <name evidence="1" type="ORF">Scep_001880</name>
</gene>
<proteinExistence type="predicted"/>
<sequence>MAVAMEVVRLYSMPLHAKGDLATQIPSFQLEIAYLLNFDMMKPDLAMLKSCEQSLQQDEVRYGEYPWSLRRYEVDLVDIVAMGWSNIEIKSLAGMHLEITKYFTQLSLQALEQNVFFETVMVQQISPSSATGPEPIVSCQSQTYSSSSKGSLSGVPTPGFASRILTYAGVTVGSVIQMKPTLKIIKAVVEVYKVFSLLCLSARSNAKSVGSSIVNELLMIVRKHINLVKKKAKNLCDPSAVPSEPFFVARPGAIEEDDGEPQYTYIVDN</sequence>
<accession>A0AAP0Q5G8</accession>